<evidence type="ECO:0000313" key="6">
    <source>
        <dbReference type="EMBL" id="VDK51017.1"/>
    </source>
</evidence>
<evidence type="ECO:0000256" key="3">
    <source>
        <dbReference type="ARBA" id="ARBA00022525"/>
    </source>
</evidence>
<dbReference type="AlphaFoldDB" id="A0A183D9V1"/>
<proteinExistence type="inferred from homology"/>
<reference evidence="8" key="1">
    <citation type="submission" date="2016-06" db="UniProtKB">
        <authorList>
            <consortium name="WormBaseParasite"/>
        </authorList>
    </citation>
    <scope>IDENTIFICATION</scope>
</reference>
<keyword evidence="7" id="KW-1185">Reference proteome</keyword>
<dbReference type="Pfam" id="PF01060">
    <property type="entry name" value="TTR-52"/>
    <property type="match status" value="1"/>
</dbReference>
<organism evidence="8">
    <name type="scientific">Gongylonema pulchrum</name>
    <dbReference type="NCBI Taxonomy" id="637853"/>
    <lineage>
        <taxon>Eukaryota</taxon>
        <taxon>Metazoa</taxon>
        <taxon>Ecdysozoa</taxon>
        <taxon>Nematoda</taxon>
        <taxon>Chromadorea</taxon>
        <taxon>Rhabditida</taxon>
        <taxon>Spirurina</taxon>
        <taxon>Spiruromorpha</taxon>
        <taxon>Spiruroidea</taxon>
        <taxon>Gongylonematidae</taxon>
        <taxon>Gongylonema</taxon>
    </lineage>
</organism>
<evidence type="ECO:0000256" key="5">
    <source>
        <dbReference type="SAM" id="SignalP"/>
    </source>
</evidence>
<keyword evidence="3" id="KW-0964">Secreted</keyword>
<dbReference type="Gene3D" id="2.60.40.3330">
    <property type="match status" value="1"/>
</dbReference>
<dbReference type="OrthoDB" id="5845431at2759"/>
<evidence type="ECO:0000256" key="4">
    <source>
        <dbReference type="ARBA" id="ARBA00022729"/>
    </source>
</evidence>
<evidence type="ECO:0000256" key="2">
    <source>
        <dbReference type="ARBA" id="ARBA00010112"/>
    </source>
</evidence>
<dbReference type="InterPro" id="IPR001534">
    <property type="entry name" value="Transthyretin-like"/>
</dbReference>
<gene>
    <name evidence="6" type="ORF">GPUH_LOCUS5490</name>
</gene>
<feature type="signal peptide" evidence="5">
    <location>
        <begin position="1"/>
        <end position="19"/>
    </location>
</feature>
<reference evidence="6 7" key="2">
    <citation type="submission" date="2018-11" db="EMBL/GenBank/DDBJ databases">
        <authorList>
            <consortium name="Pathogen Informatics"/>
        </authorList>
    </citation>
    <scope>NUCLEOTIDE SEQUENCE [LARGE SCALE GENOMIC DNA]</scope>
</reference>
<evidence type="ECO:0000313" key="7">
    <source>
        <dbReference type="Proteomes" id="UP000271098"/>
    </source>
</evidence>
<dbReference type="GO" id="GO:0005576">
    <property type="term" value="C:extracellular region"/>
    <property type="evidence" value="ECO:0007669"/>
    <property type="project" value="UniProtKB-SubCell"/>
</dbReference>
<evidence type="ECO:0000256" key="1">
    <source>
        <dbReference type="ARBA" id="ARBA00004613"/>
    </source>
</evidence>
<dbReference type="GO" id="GO:0009986">
    <property type="term" value="C:cell surface"/>
    <property type="evidence" value="ECO:0007669"/>
    <property type="project" value="InterPro"/>
</dbReference>
<feature type="chain" id="PRO_5043138624" evidence="5">
    <location>
        <begin position="20"/>
        <end position="155"/>
    </location>
</feature>
<comment type="subcellular location">
    <subcellularLocation>
        <location evidence="1">Secreted</location>
    </subcellularLocation>
</comment>
<comment type="similarity">
    <text evidence="2">Belongs to the nematode transthyretin-like family.</text>
</comment>
<sequence>MLGIRFLVLPVILTVVCHAHRVTRMVQSVAVSGMFVCGQRPAVGVLIKLFEFDGNLRNAFSSEFVDSTGYLKVPNHDDVLNETHTDHEGRFFVHGTALEVGQIEPIVKVYHDCLHSGLPGKRKIHFIVPPHFTNYGTHAEKVLDLGIFNLEAILP</sequence>
<keyword evidence="4 5" id="KW-0732">Signal</keyword>
<protein>
    <submittedName>
        <fullName evidence="8">Transthyretin-like family protein</fullName>
    </submittedName>
</protein>
<accession>A0A183D9V1</accession>
<dbReference type="InterPro" id="IPR038479">
    <property type="entry name" value="Transthyretin-like_sf"/>
</dbReference>
<dbReference type="Proteomes" id="UP000271098">
    <property type="component" value="Unassembled WGS sequence"/>
</dbReference>
<dbReference type="PANTHER" id="PTHR21700">
    <property type="entry name" value="TRANSTHYRETIN-LIKE FAMILY PROTEIN-RELATED"/>
    <property type="match status" value="1"/>
</dbReference>
<dbReference type="WBParaSite" id="GPUH_0000549901-mRNA-1">
    <property type="protein sequence ID" value="GPUH_0000549901-mRNA-1"/>
    <property type="gene ID" value="GPUH_0000549901"/>
</dbReference>
<dbReference type="EMBL" id="UYRT01011752">
    <property type="protein sequence ID" value="VDK51017.1"/>
    <property type="molecule type" value="Genomic_DNA"/>
</dbReference>
<evidence type="ECO:0000313" key="8">
    <source>
        <dbReference type="WBParaSite" id="GPUH_0000549901-mRNA-1"/>
    </source>
</evidence>
<name>A0A183D9V1_9BILA</name>